<feature type="domain" description="Pyrrolo-quinoline quinone repeat" evidence="8">
    <location>
        <begin position="792"/>
        <end position="1039"/>
    </location>
</feature>
<evidence type="ECO:0000259" key="8">
    <source>
        <dbReference type="Pfam" id="PF13570"/>
    </source>
</evidence>
<dbReference type="InterPro" id="IPR036736">
    <property type="entry name" value="ACP-like_sf"/>
</dbReference>
<sequence>MAEAEVEAAELCCISHAFDRAARRDPGRLAVIHAPSSGGDGEELRFTCGDLLAAVASLSRRIATALSGPPTDTRESPGSRGGAAVPRVVGVYASPSVEYVVAVLAVLRCGEAFLPLDTAWPEERVLSAVSESNAALVVSSVGSRGAPPVFESSPCPVLHLCTDVRQWSRDENGGEDLAWPCELDRARKFCYVMFTSGSTGKPKGVCGTEKGLLNRFLWMQRRNPLCSDDVLLFKTSISFVDHLQEFLSAVLTCTTLVIPPPSEWRANPASLANLIKVYRISRMTLVPSLMEIVLPNLVKILSAGCNPLKILIFSGELLSVLLWKRVYKVLPETTIINLYGTAEVSGDCTFFDFKDLPTILEREELSSVPIGFPISNCEVSLVTEDGLADEGEISVSGACLFSGHLADRMTSNCPDNKFLAQYKTGNGSLDFKAYLVLKGNGEFSKYTQRYSRLNSSEDMMAPLRSWLIRKLPLAMVPRLFIPVESLPLTLSGKIDYAKLSSLECASEPCEIESESSPVDAHIQVIKKAFSDALLVDEVSDYDDFFALGGNSISAAHVAHKLEIDMRLLYIYTTPSKLLHALFVKSSHAVSPTHDFHSRKRLKVSASISGSFDPVSATLDNKFHGKGNINEEGTHNQFGRNHVNETVGQLNKNMTYDRYQAKDKYPCSDTCSDDGILRSTPSSPWILNFYLQKKWSFGRCNRFMHGSEGALQVEDICTSVSYNNRGYLMKLWDVPLDSCVDASPLLVVNNGMMNIFIGSHSHLFLCIDGCSGSVRWSVKLEGRIECSATVTRCGSYDHYLYALNYKDHCCTYKISCGGSIYGSPAIDMAQNIIYVASTSGLVTAVSFEEPSFKMVWQYEAGVPIFGSLALDYQSGKVICCLVNGVVIALNSQGTVIWKATVGGPTFAGACLSSTLPYQVLIPSRDGSLYSFDITSGALLWVYNVGDPIIASAFVDEMLTSESFGPSERFACVCTSSGKVHVIRIRADAKQEQAGEGVKYEELVQGLASIDLPGDIFSSPLMVGGRIFAGCRDDRLHCLALQVDFVGGPRRPTPGGPTSITVHPTIWSLRCLAAGLASSSIRSFFLRPSLPYASSKVRQHPCCPERPRIEADVAKQDGKQGGAGSIAAQRGELRYLGGPSRRSRVRQAWQSEGHPGSSTMRGVGLASSIRG</sequence>
<protein>
    <recommendedName>
        <fullName evidence="2">4-coumarate--CoA ligase</fullName>
        <ecNumber evidence="2">6.2.1.12</ecNumber>
    </recommendedName>
</protein>
<dbReference type="InterPro" id="IPR042099">
    <property type="entry name" value="ANL_N_sf"/>
</dbReference>
<evidence type="ECO:0000259" key="7">
    <source>
        <dbReference type="Pfam" id="PF00501"/>
    </source>
</evidence>
<dbReference type="FunFam" id="2.130.10.10:FF:000883">
    <property type="entry name" value="Putative acyl-activating enzyme 19"/>
    <property type="match status" value="1"/>
</dbReference>
<dbReference type="GO" id="GO:0043041">
    <property type="term" value="P:amino acid activation for nonribosomal peptide biosynthetic process"/>
    <property type="evidence" value="ECO:0007669"/>
    <property type="project" value="TreeGrafter"/>
</dbReference>
<dbReference type="InterPro" id="IPR006162">
    <property type="entry name" value="Ppantetheine_attach_site"/>
</dbReference>
<dbReference type="GO" id="GO:0009698">
    <property type="term" value="P:phenylpropanoid metabolic process"/>
    <property type="evidence" value="ECO:0007669"/>
    <property type="project" value="UniProtKB-ARBA"/>
</dbReference>
<keyword evidence="10" id="KW-1185">Reference proteome</keyword>
<dbReference type="InterPro" id="IPR002372">
    <property type="entry name" value="PQQ_rpt_dom"/>
</dbReference>
<dbReference type="Pfam" id="PF00501">
    <property type="entry name" value="AMP-binding"/>
    <property type="match status" value="1"/>
</dbReference>
<dbReference type="SUPFAM" id="SSF47336">
    <property type="entry name" value="ACP-like"/>
    <property type="match status" value="1"/>
</dbReference>
<dbReference type="EC" id="6.2.1.12" evidence="2"/>
<dbReference type="GO" id="GO:0106290">
    <property type="term" value="F:trans-cinnamate-CoA ligase activity"/>
    <property type="evidence" value="ECO:0007669"/>
    <property type="project" value="UniProtKB-ARBA"/>
</dbReference>
<gene>
    <name evidence="9" type="ORF">C2845_PM10G00760</name>
</gene>
<dbReference type="InterPro" id="IPR045851">
    <property type="entry name" value="AMP-bd_C_sf"/>
</dbReference>
<organism evidence="9 10">
    <name type="scientific">Panicum miliaceum</name>
    <name type="common">Proso millet</name>
    <name type="synonym">Broomcorn millet</name>
    <dbReference type="NCBI Taxonomy" id="4540"/>
    <lineage>
        <taxon>Eukaryota</taxon>
        <taxon>Viridiplantae</taxon>
        <taxon>Streptophyta</taxon>
        <taxon>Embryophyta</taxon>
        <taxon>Tracheophyta</taxon>
        <taxon>Spermatophyta</taxon>
        <taxon>Magnoliopsida</taxon>
        <taxon>Liliopsida</taxon>
        <taxon>Poales</taxon>
        <taxon>Poaceae</taxon>
        <taxon>PACMAD clade</taxon>
        <taxon>Panicoideae</taxon>
        <taxon>Panicodae</taxon>
        <taxon>Paniceae</taxon>
        <taxon>Panicinae</taxon>
        <taxon>Panicum</taxon>
        <taxon>Panicum sect. Panicum</taxon>
    </lineage>
</organism>
<feature type="region of interest" description="Disordered" evidence="6">
    <location>
        <begin position="1113"/>
        <end position="1169"/>
    </location>
</feature>
<dbReference type="Proteomes" id="UP000275267">
    <property type="component" value="Unassembled WGS sequence"/>
</dbReference>
<evidence type="ECO:0000256" key="2">
    <source>
        <dbReference type="ARBA" id="ARBA00012959"/>
    </source>
</evidence>
<dbReference type="InterPro" id="IPR020845">
    <property type="entry name" value="AMP-binding_CS"/>
</dbReference>
<dbReference type="STRING" id="4540.A0A3L6PEC5"/>
<evidence type="ECO:0000256" key="4">
    <source>
        <dbReference type="ARBA" id="ARBA00034223"/>
    </source>
</evidence>
<feature type="domain" description="AMP-dependent synthetase/ligase" evidence="7">
    <location>
        <begin position="19"/>
        <end position="403"/>
    </location>
</feature>
<comment type="catalytic activity">
    <reaction evidence="5">
        <text>(E)-4-coumarate + ATP + CoA = (E)-4-coumaroyl-CoA + AMP + diphosphate</text>
        <dbReference type="Rhea" id="RHEA:19641"/>
        <dbReference type="ChEBI" id="CHEBI:12876"/>
        <dbReference type="ChEBI" id="CHEBI:30616"/>
        <dbReference type="ChEBI" id="CHEBI:33019"/>
        <dbReference type="ChEBI" id="CHEBI:57287"/>
        <dbReference type="ChEBI" id="CHEBI:85008"/>
        <dbReference type="ChEBI" id="CHEBI:456215"/>
        <dbReference type="EC" id="6.2.1.12"/>
    </reaction>
    <physiologicalReaction direction="left-to-right" evidence="5">
        <dbReference type="Rhea" id="RHEA:19642"/>
    </physiologicalReaction>
</comment>
<dbReference type="Gene3D" id="3.30.300.30">
    <property type="match status" value="1"/>
</dbReference>
<dbReference type="PANTHER" id="PTHR44394">
    <property type="entry name" value="BETA-ALANINE-ACTIVATING ENZYME"/>
    <property type="match status" value="1"/>
</dbReference>
<dbReference type="SUPFAM" id="SSF56801">
    <property type="entry name" value="Acetyl-CoA synthetase-like"/>
    <property type="match status" value="1"/>
</dbReference>
<evidence type="ECO:0000313" key="10">
    <source>
        <dbReference type="Proteomes" id="UP000275267"/>
    </source>
</evidence>
<comment type="caution">
    <text evidence="9">The sequence shown here is derived from an EMBL/GenBank/DDBJ whole genome shotgun (WGS) entry which is preliminary data.</text>
</comment>
<dbReference type="InterPro" id="IPR000873">
    <property type="entry name" value="AMP-dep_synth/lig_dom"/>
</dbReference>
<dbReference type="AlphaFoldDB" id="A0A3L6PEC5"/>
<comment type="catalytic activity">
    <reaction evidence="3">
        <text>(E)-4-coumarate + ATP + H(+) = (E)-4-coumaroyl-AMP + diphosphate</text>
        <dbReference type="Rhea" id="RHEA:72419"/>
        <dbReference type="ChEBI" id="CHEBI:12876"/>
        <dbReference type="ChEBI" id="CHEBI:15378"/>
        <dbReference type="ChEBI" id="CHEBI:30616"/>
        <dbReference type="ChEBI" id="CHEBI:33019"/>
        <dbReference type="ChEBI" id="CHEBI:192348"/>
    </reaction>
    <physiologicalReaction direction="left-to-right" evidence="3">
        <dbReference type="Rhea" id="RHEA:72420"/>
    </physiologicalReaction>
</comment>
<comment type="catalytic activity">
    <reaction evidence="4">
        <text>(E)-4-coumaroyl-AMP + CoA = (E)-4-coumaroyl-CoA + AMP + H(+)</text>
        <dbReference type="Rhea" id="RHEA:72423"/>
        <dbReference type="ChEBI" id="CHEBI:15378"/>
        <dbReference type="ChEBI" id="CHEBI:57287"/>
        <dbReference type="ChEBI" id="CHEBI:85008"/>
        <dbReference type="ChEBI" id="CHEBI:192348"/>
        <dbReference type="ChEBI" id="CHEBI:456215"/>
    </reaction>
    <physiologicalReaction direction="left-to-right" evidence="4">
        <dbReference type="Rhea" id="RHEA:72424"/>
    </physiologicalReaction>
</comment>
<reference evidence="10" key="1">
    <citation type="journal article" date="2019" name="Nat. Commun.">
        <title>The genome of broomcorn millet.</title>
        <authorList>
            <person name="Zou C."/>
            <person name="Miki D."/>
            <person name="Li D."/>
            <person name="Tang Q."/>
            <person name="Xiao L."/>
            <person name="Rajput S."/>
            <person name="Deng P."/>
            <person name="Jia W."/>
            <person name="Huang R."/>
            <person name="Zhang M."/>
            <person name="Sun Y."/>
            <person name="Hu J."/>
            <person name="Fu X."/>
            <person name="Schnable P.S."/>
            <person name="Li F."/>
            <person name="Zhang H."/>
            <person name="Feng B."/>
            <person name="Zhu X."/>
            <person name="Liu R."/>
            <person name="Schnable J.C."/>
            <person name="Zhu J.-K."/>
            <person name="Zhang H."/>
        </authorList>
    </citation>
    <scope>NUCLEOTIDE SEQUENCE [LARGE SCALE GENOMIC DNA]</scope>
</reference>
<dbReference type="InterPro" id="IPR015943">
    <property type="entry name" value="WD40/YVTN_repeat-like_dom_sf"/>
</dbReference>
<dbReference type="PROSITE" id="PS00012">
    <property type="entry name" value="PHOSPHOPANTETHEINE"/>
    <property type="match status" value="1"/>
</dbReference>
<dbReference type="EMBL" id="PQIB02000018">
    <property type="protein sequence ID" value="RLM55309.1"/>
    <property type="molecule type" value="Genomic_DNA"/>
</dbReference>
<proteinExistence type="predicted"/>
<evidence type="ECO:0000256" key="5">
    <source>
        <dbReference type="ARBA" id="ARBA00034252"/>
    </source>
</evidence>
<dbReference type="PROSITE" id="PS00455">
    <property type="entry name" value="AMP_BINDING"/>
    <property type="match status" value="1"/>
</dbReference>
<dbReference type="InterPro" id="IPR018391">
    <property type="entry name" value="PQQ_b-propeller_rpt"/>
</dbReference>
<name>A0A3L6PEC5_PANMI</name>
<dbReference type="Gene3D" id="3.40.50.12780">
    <property type="entry name" value="N-terminal domain of ligase-like"/>
    <property type="match status" value="1"/>
</dbReference>
<dbReference type="SMART" id="SM00564">
    <property type="entry name" value="PQQ"/>
    <property type="match status" value="4"/>
</dbReference>
<dbReference type="Pfam" id="PF13570">
    <property type="entry name" value="Beta-prop_ACSF4"/>
    <property type="match status" value="1"/>
</dbReference>
<dbReference type="SUPFAM" id="SSF50998">
    <property type="entry name" value="Quinoprotein alcohol dehydrogenase-like"/>
    <property type="match status" value="1"/>
</dbReference>
<dbReference type="Gene3D" id="1.10.1200.10">
    <property type="entry name" value="ACP-like"/>
    <property type="match status" value="1"/>
</dbReference>
<evidence type="ECO:0000256" key="1">
    <source>
        <dbReference type="ARBA" id="ARBA00001946"/>
    </source>
</evidence>
<dbReference type="FunFam" id="3.40.50.12780:FF:000049">
    <property type="entry name" value="Putative acyl-activating enzyme 19"/>
    <property type="match status" value="1"/>
</dbReference>
<dbReference type="PANTHER" id="PTHR44394:SF1">
    <property type="entry name" value="BETA-ALANINE-ACTIVATING ENZYME"/>
    <property type="match status" value="1"/>
</dbReference>
<dbReference type="GO" id="GO:0016207">
    <property type="term" value="F:4-coumarate-CoA ligase activity"/>
    <property type="evidence" value="ECO:0007669"/>
    <property type="project" value="UniProtKB-EC"/>
</dbReference>
<comment type="cofactor">
    <cofactor evidence="1">
        <name>Mg(2+)</name>
        <dbReference type="ChEBI" id="CHEBI:18420"/>
    </cofactor>
</comment>
<dbReference type="OrthoDB" id="408177at2759"/>
<dbReference type="FunFam" id="1.10.1200.10:FF:000015">
    <property type="entry name" value="Putative acyl-activating enzyme 19"/>
    <property type="match status" value="1"/>
</dbReference>
<dbReference type="Gene3D" id="2.130.10.10">
    <property type="entry name" value="YVTN repeat-like/Quinoprotein amine dehydrogenase"/>
    <property type="match status" value="2"/>
</dbReference>
<evidence type="ECO:0000256" key="6">
    <source>
        <dbReference type="SAM" id="MobiDB-lite"/>
    </source>
</evidence>
<evidence type="ECO:0000256" key="3">
    <source>
        <dbReference type="ARBA" id="ARBA00034219"/>
    </source>
</evidence>
<dbReference type="InterPro" id="IPR011047">
    <property type="entry name" value="Quinoprotein_ADH-like_sf"/>
</dbReference>
<evidence type="ECO:0000313" key="9">
    <source>
        <dbReference type="EMBL" id="RLM55309.1"/>
    </source>
</evidence>
<dbReference type="InterPro" id="IPR052091">
    <property type="entry name" value="Beta-ala_Activ/Resist"/>
</dbReference>
<accession>A0A3L6PEC5</accession>